<dbReference type="GO" id="GO:0005886">
    <property type="term" value="C:plasma membrane"/>
    <property type="evidence" value="ECO:0007669"/>
    <property type="project" value="UniProtKB-SubCell"/>
</dbReference>
<evidence type="ECO:0000259" key="16">
    <source>
        <dbReference type="Pfam" id="PF14849"/>
    </source>
</evidence>
<evidence type="ECO:0000256" key="3">
    <source>
        <dbReference type="ARBA" id="ARBA00015325"/>
    </source>
</evidence>
<accession>M4W139</accession>
<dbReference type="InterPro" id="IPR028053">
    <property type="entry name" value="Membr_insert_YidC_N"/>
</dbReference>
<feature type="domain" description="Membrane insertase YidC N-terminal" evidence="16">
    <location>
        <begin position="86"/>
        <end position="369"/>
    </location>
</feature>
<evidence type="ECO:0000256" key="14">
    <source>
        <dbReference type="SAM" id="MobiDB-lite"/>
    </source>
</evidence>
<dbReference type="HOGENOM" id="CLU_016535_1_0_5"/>
<name>M4W139_9BACT</name>
<dbReference type="GO" id="GO:0051205">
    <property type="term" value="P:protein insertion into membrane"/>
    <property type="evidence" value="ECO:0007669"/>
    <property type="project" value="TreeGrafter"/>
</dbReference>
<evidence type="ECO:0000256" key="12">
    <source>
        <dbReference type="ARBA" id="ARBA00033342"/>
    </source>
</evidence>
<dbReference type="Gene3D" id="2.70.98.90">
    <property type="match status" value="1"/>
</dbReference>
<evidence type="ECO:0000256" key="4">
    <source>
        <dbReference type="ARBA" id="ARBA00022448"/>
    </source>
</evidence>
<dbReference type="PRINTS" id="PR01900">
    <property type="entry name" value="YIDCPROTEIN"/>
</dbReference>
<dbReference type="HAMAP" id="MF_01810">
    <property type="entry name" value="YidC_type1"/>
    <property type="match status" value="1"/>
</dbReference>
<comment type="subunit">
    <text evidence="13">Interacts with the Sec translocase complex via SecD. Specifically interacts with transmembrane segments of nascent integral membrane proteins during membrane integration.</text>
</comment>
<keyword evidence="7 13" id="KW-0653">Protein transport</keyword>
<dbReference type="RefSeq" id="WP_015468653.1">
    <property type="nucleotide sequence ID" value="NC_020812.1"/>
</dbReference>
<organism evidence="17 18">
    <name type="scientific">Micavibrio aeruginosavorus EPB</name>
    <dbReference type="NCBI Taxonomy" id="349215"/>
    <lineage>
        <taxon>Bacteria</taxon>
        <taxon>Pseudomonadati</taxon>
        <taxon>Bdellovibrionota</taxon>
        <taxon>Bdellovibrionia</taxon>
        <taxon>Bdellovibrionales</taxon>
        <taxon>Pseudobdellovibrionaceae</taxon>
        <taxon>Micavibrio</taxon>
    </lineage>
</organism>
<dbReference type="CDD" id="cd20070">
    <property type="entry name" value="5TM_YidC_Alb3"/>
    <property type="match status" value="1"/>
</dbReference>
<dbReference type="CDD" id="cd19961">
    <property type="entry name" value="EcYidC-like_peri"/>
    <property type="match status" value="1"/>
</dbReference>
<dbReference type="InterPro" id="IPR047196">
    <property type="entry name" value="YidC_ALB_C"/>
</dbReference>
<feature type="transmembrane region" description="Helical" evidence="13">
    <location>
        <begin position="542"/>
        <end position="564"/>
    </location>
</feature>
<dbReference type="InterPro" id="IPR038221">
    <property type="entry name" value="YidC_periplasmic_sf"/>
</dbReference>
<dbReference type="EMBL" id="CP003538">
    <property type="protein sequence ID" value="AGH99144.1"/>
    <property type="molecule type" value="Genomic_DNA"/>
</dbReference>
<sequence length="641" mass="71881">MAKNSGPNMMNPNDQMHPDDRRNLVIFLIISLAMYFAFDHFVMKPKVEAMRAQQEIARAAAVNGAPNAVDALVERPRDVVIGESTRLKIDNGQIFGTLPLVGNRIDDISLTDYFKTLGGSDHVVLMSPAGTPHPKYAEAGWIAANDGVKVPGKDTRWSVKGGGTPTLTKDKPVTLTWNNGAGLTFEREYSIDDHFVITLTQRVVNNGGATARLYPYSLVAMQGMPENFTGTWIAHEGPIGHIGGELHEVTYKDLGKKNEMSYNAPTGWIGITEKYWLTSLLPVQGEAMKYSFKSTPAATPNAKPHYQVDMMGTERVVGAGEKVEFVSHVYAGAKKVRILDLYEDRLDVPHFDLAVDFGMYYFMTKPFFYFLTWLGHVTGNFGVAILIFTLLLRAAVFPLANTSFRSFAKLKQLAPQMTALREEYGHDKEKLQKELVALYGREKVNPAAGCLPILIQIPIFFALYKVLSVTIEMRHAPFFGWIQDLSMRDPTSLFNLFGLLPYNVPDFLMIGVWPCLMLFFMILQKSMNPPPQDPIQAKMLAFMPYFMTYIMAGFASGLVIYWTFSNALSILQQYIINRSMGIEVKFFQRTPEEKKMEKMVAEGPVVHPGAELLEEQVEDALFGHDDEDGPKPVSPRKKKKK</sequence>
<keyword evidence="9 13" id="KW-0472">Membrane</keyword>
<dbReference type="NCBIfam" id="TIGR03592">
    <property type="entry name" value="yidC_oxa1_cterm"/>
    <property type="match status" value="1"/>
</dbReference>
<evidence type="ECO:0000256" key="8">
    <source>
        <dbReference type="ARBA" id="ARBA00022989"/>
    </source>
</evidence>
<dbReference type="PATRIC" id="fig|349215.9.peg.2281"/>
<evidence type="ECO:0000256" key="6">
    <source>
        <dbReference type="ARBA" id="ARBA00022692"/>
    </source>
</evidence>
<gene>
    <name evidence="13" type="primary">yidC</name>
    <name evidence="17" type="ORF">A11S_2349</name>
</gene>
<reference evidence="17 18" key="1">
    <citation type="journal article" date="2013" name="ISME J.">
        <title>By their genes ye shall know them: genomic signatures of predatory bacteria.</title>
        <authorList>
            <person name="Pasternak Z."/>
            <person name="Pietrokovski S."/>
            <person name="Rotem O."/>
            <person name="Gophna U."/>
            <person name="Lurie-Weinberger M.N."/>
            <person name="Jurkevitch E."/>
        </authorList>
    </citation>
    <scope>NUCLEOTIDE SEQUENCE [LARGE SCALE GENOMIC DNA]</scope>
    <source>
        <strain evidence="17">EPB</strain>
    </source>
</reference>
<evidence type="ECO:0000256" key="1">
    <source>
        <dbReference type="ARBA" id="ARBA00004429"/>
    </source>
</evidence>
<evidence type="ECO:0000256" key="2">
    <source>
        <dbReference type="ARBA" id="ARBA00010527"/>
    </source>
</evidence>
<comment type="function">
    <text evidence="13">Required for the insertion and/or proper folding and/or complex formation of integral membrane proteins into the membrane. Involved in integration of membrane proteins that insert both dependently and independently of the Sec translocase complex, as well as at least some lipoproteins. Aids folding of multispanning membrane proteins.</text>
</comment>
<evidence type="ECO:0000256" key="5">
    <source>
        <dbReference type="ARBA" id="ARBA00022475"/>
    </source>
</evidence>
<evidence type="ECO:0000256" key="10">
    <source>
        <dbReference type="ARBA" id="ARBA00023186"/>
    </source>
</evidence>
<feature type="domain" description="Membrane insertase YidC/Oxa/ALB C-terminal" evidence="15">
    <location>
        <begin position="381"/>
        <end position="578"/>
    </location>
</feature>
<dbReference type="Pfam" id="PF02096">
    <property type="entry name" value="60KD_IMP"/>
    <property type="match status" value="1"/>
</dbReference>
<evidence type="ECO:0000256" key="11">
    <source>
        <dbReference type="ARBA" id="ARBA00033245"/>
    </source>
</evidence>
<dbReference type="InterPro" id="IPR028055">
    <property type="entry name" value="YidC/Oxa/ALB_C"/>
</dbReference>
<feature type="region of interest" description="Disordered" evidence="14">
    <location>
        <begin position="617"/>
        <end position="641"/>
    </location>
</feature>
<dbReference type="InterPro" id="IPR019998">
    <property type="entry name" value="Membr_insert_YidC"/>
</dbReference>
<dbReference type="GO" id="GO:0015031">
    <property type="term" value="P:protein transport"/>
    <property type="evidence" value="ECO:0007669"/>
    <property type="project" value="UniProtKB-KW"/>
</dbReference>
<evidence type="ECO:0000313" key="17">
    <source>
        <dbReference type="EMBL" id="AGH99144.1"/>
    </source>
</evidence>
<keyword evidence="10 13" id="KW-0143">Chaperone</keyword>
<dbReference type="PANTHER" id="PTHR12428">
    <property type="entry name" value="OXA1"/>
    <property type="match status" value="1"/>
</dbReference>
<dbReference type="AlphaFoldDB" id="M4W139"/>
<evidence type="ECO:0000256" key="7">
    <source>
        <dbReference type="ARBA" id="ARBA00022927"/>
    </source>
</evidence>
<dbReference type="PANTHER" id="PTHR12428:SF65">
    <property type="entry name" value="CYTOCHROME C OXIDASE ASSEMBLY PROTEIN COX18, MITOCHONDRIAL"/>
    <property type="match status" value="1"/>
</dbReference>
<comment type="similarity">
    <text evidence="2 13">Belongs to the OXA1/ALB3/YidC family. Type 1 subfamily.</text>
</comment>
<dbReference type="STRING" id="349215.A11S_2349"/>
<comment type="subcellular location">
    <subcellularLocation>
        <location evidence="1">Cell inner membrane</location>
        <topology evidence="1">Multi-pass membrane protein</topology>
    </subcellularLocation>
    <subcellularLocation>
        <location evidence="13">Cell membrane</location>
        <topology evidence="13">Multi-pass membrane protein</topology>
    </subcellularLocation>
</comment>
<evidence type="ECO:0000259" key="15">
    <source>
        <dbReference type="Pfam" id="PF02096"/>
    </source>
</evidence>
<feature type="transmembrane region" description="Helical" evidence="13">
    <location>
        <begin position="367"/>
        <end position="392"/>
    </location>
</feature>
<keyword evidence="4 13" id="KW-0813">Transport</keyword>
<dbReference type="PRINTS" id="PR00701">
    <property type="entry name" value="60KDINNERMP"/>
</dbReference>
<proteinExistence type="inferred from homology"/>
<dbReference type="KEGG" id="man:A11S_2349"/>
<dbReference type="GO" id="GO:0032977">
    <property type="term" value="F:membrane insertase activity"/>
    <property type="evidence" value="ECO:0007669"/>
    <property type="project" value="InterPro"/>
</dbReference>
<feature type="transmembrane region" description="Helical" evidence="13">
    <location>
        <begin position="24"/>
        <end position="42"/>
    </location>
</feature>
<dbReference type="Proteomes" id="UP000011932">
    <property type="component" value="Chromosome"/>
</dbReference>
<dbReference type="OrthoDB" id="9780552at2"/>
<dbReference type="NCBIfam" id="TIGR03593">
    <property type="entry name" value="yidC_nterm"/>
    <property type="match status" value="1"/>
</dbReference>
<dbReference type="InterPro" id="IPR001708">
    <property type="entry name" value="YidC/ALB3/OXA1/COX18"/>
</dbReference>
<keyword evidence="5 13" id="KW-1003">Cell membrane</keyword>
<dbReference type="Pfam" id="PF14849">
    <property type="entry name" value="YidC_periplas"/>
    <property type="match status" value="1"/>
</dbReference>
<evidence type="ECO:0000256" key="9">
    <source>
        <dbReference type="ARBA" id="ARBA00023136"/>
    </source>
</evidence>
<evidence type="ECO:0000313" key="18">
    <source>
        <dbReference type="Proteomes" id="UP000011932"/>
    </source>
</evidence>
<keyword evidence="8 13" id="KW-1133">Transmembrane helix</keyword>
<evidence type="ECO:0000256" key="13">
    <source>
        <dbReference type="HAMAP-Rule" id="MF_01810"/>
    </source>
</evidence>
<feature type="transmembrane region" description="Helical" evidence="13">
    <location>
        <begin position="496"/>
        <end position="522"/>
    </location>
</feature>
<keyword evidence="6 13" id="KW-0812">Transmembrane</keyword>
<protein>
    <recommendedName>
        <fullName evidence="3 13">Membrane protein insertase YidC</fullName>
    </recommendedName>
    <alternativeName>
        <fullName evidence="12 13">Foldase YidC</fullName>
    </alternativeName>
    <alternativeName>
        <fullName evidence="11 13">Membrane integrase YidC</fullName>
    </alternativeName>
    <alternativeName>
        <fullName evidence="13">Membrane protein YidC</fullName>
    </alternativeName>
</protein>
<dbReference type="NCBIfam" id="NF002353">
    <property type="entry name" value="PRK01318.1-4"/>
    <property type="match status" value="1"/>
</dbReference>